<feature type="domain" description="AIG1-type G" evidence="6">
    <location>
        <begin position="618"/>
        <end position="832"/>
    </location>
</feature>
<protein>
    <recommendedName>
        <fullName evidence="6">AIG1-type G domain-containing protein</fullName>
    </recommendedName>
</protein>
<evidence type="ECO:0000256" key="5">
    <source>
        <dbReference type="SAM" id="MobiDB-lite"/>
    </source>
</evidence>
<keyword evidence="4" id="KW-0175">Coiled coil</keyword>
<dbReference type="GO" id="GO:0005525">
    <property type="term" value="F:GTP binding"/>
    <property type="evidence" value="ECO:0007669"/>
    <property type="project" value="UniProtKB-KW"/>
</dbReference>
<evidence type="ECO:0000256" key="2">
    <source>
        <dbReference type="ARBA" id="ARBA00022741"/>
    </source>
</evidence>
<sequence>MSETTDLDLLLIGKTGNGKSATGNSILMHESFKHVSSANSVTSELQEGFGKYGDLKIKVVDSPGVGDTRMDSQKAILKVTKALKKAIMINPRGYHAFLMLLKFGGRYTGEEQDAIKYLKGVFGDTFVREFCILVMSYGDCFKTDPDIGDGMTFEKWCAIQKGPFKDLMAECGNRIVLFDNRTKDPREKKAQLERLIYLVNNLKSRGKRYTHELFQEAKEIRNKILEDAKDTIIQESILVEATFIFQEFEQIQSSVEDIDVKLKFEKLKEKSQNICHQIESGKSPAFTMLLQSLNSLNRIIDFQIHFHEKVSQENVRHTAEMVNRHKGDMVNMCSEFSKVLTEVNNEEEGNQKPNNVQAKDIQKDLEHIKEIGNVVERRTAFEMFQKRPEEIVAEEPNTVWYDQSFCRPPVKPRKKLSQLKQWLIFTNSQEVIQKRENFMERSRKTTEKMLNITHETEMNMLIFASVKSDTRTVEKQKMAGKVNRSNENKQSPDADVDAQLSSTSSPTAKSFATQEAHTKKNTSKENMSAPKSETDRGENVNTHNVTNNSLIVIATQEKTDNQTPEIKTLMEALRDLAYAIKLNTESFLSSSWAWLTKPIRAVANRVTCIKRQTEMSETTDLDLLLIGKTGNGKSATGNSILMHESFKHVSSANSVTSELQEGFGKCGDLKIKVVDSPGVGDTRMDSQKATIMVTKALKKAIMINPRGYHAFLILLKFGGRYTGEEQDAIKYLKGVFGLNFVREFCILVMSYGDSFKTDPYIRDVMTFEKWCAIQEGPLKELMAECGNRIVLFDNRTKDPREKKAQLERLIYLVNNLKSRGKRYTHELFQEAKETRNQILEDAKDTIIQESILVEATFIFQEFEQIQSSVECIDVKLKSEKLKEKSQNICHQIRAGKSPAFAMLLQSLNSLNRIIDFQIHFYEKFSQENVRHTAEMVNRHKGDMVNMCSEFSKVLTEVNNEEEGIQKPSNVQANDVQKDLEHIKEIGNVVERRTAFEMFQKRPEEIVAEEPNTVWYDQSSYRPPVKPRKKIKPVKAMVNSYEHQRSHTEEGKLDGKKSKDIKPIEERQQATSRSPTEDKETVRVKSTKEKCFEQTEKTLNITHDTELNMLIFASVKSDTRTVDKQLEKQKMAGIVHRSNENKQSPGADVDADFSSTSSPTPKSFATQEAHTKKNSSKENMSAPRSETDRGENLNPSDIRSKLYINTHNVTNNSLIVIATQVQEKTDRQTPEMKRTMEQMERILEETKQAQELLRNAINQNTESFLSRAWAWLTKPIRAVANWVASQF</sequence>
<feature type="region of interest" description="Disordered" evidence="5">
    <location>
        <begin position="472"/>
        <end position="544"/>
    </location>
</feature>
<dbReference type="InterPro" id="IPR045058">
    <property type="entry name" value="GIMA/IAN/Toc"/>
</dbReference>
<dbReference type="FunFam" id="3.40.50.300:FF:000840">
    <property type="entry name" value="Immune-associated nucleotide-binding protein 9"/>
    <property type="match status" value="2"/>
</dbReference>
<dbReference type="OrthoDB" id="431287at2759"/>
<keyword evidence="2" id="KW-0547">Nucleotide-binding</keyword>
<comment type="similarity">
    <text evidence="1">Belongs to the TRAFAC class TrmE-Era-EngA-EngB-Septin-like GTPase superfamily. AIG1/Toc34/Toc159-like paraseptin GTPase family. IAN subfamily.</text>
</comment>
<dbReference type="SUPFAM" id="SSF52540">
    <property type="entry name" value="P-loop containing nucleoside triphosphate hydrolases"/>
    <property type="match status" value="2"/>
</dbReference>
<dbReference type="EnsemblMetazoa" id="BGLB032113-RA">
    <property type="protein sequence ID" value="BGLB032113-PA"/>
    <property type="gene ID" value="BGLB032113"/>
</dbReference>
<name>A0A2C9LKM8_BIOGL</name>
<dbReference type="Gene3D" id="3.40.50.300">
    <property type="entry name" value="P-loop containing nucleotide triphosphate hydrolases"/>
    <property type="match status" value="2"/>
</dbReference>
<evidence type="ECO:0000256" key="4">
    <source>
        <dbReference type="SAM" id="Coils"/>
    </source>
</evidence>
<dbReference type="Proteomes" id="UP000076420">
    <property type="component" value="Unassembled WGS sequence"/>
</dbReference>
<feature type="region of interest" description="Disordered" evidence="5">
    <location>
        <begin position="1016"/>
        <end position="1086"/>
    </location>
</feature>
<dbReference type="PANTHER" id="PTHR10903">
    <property type="entry name" value="GTPASE, IMAP FAMILY MEMBER-RELATED"/>
    <property type="match status" value="1"/>
</dbReference>
<feature type="compositionally biased region" description="Low complexity" evidence="5">
    <location>
        <begin position="1152"/>
        <end position="1163"/>
    </location>
</feature>
<organism evidence="7 8">
    <name type="scientific">Biomphalaria glabrata</name>
    <name type="common">Bloodfluke planorb</name>
    <name type="synonym">Freshwater snail</name>
    <dbReference type="NCBI Taxonomy" id="6526"/>
    <lineage>
        <taxon>Eukaryota</taxon>
        <taxon>Metazoa</taxon>
        <taxon>Spiralia</taxon>
        <taxon>Lophotrochozoa</taxon>
        <taxon>Mollusca</taxon>
        <taxon>Gastropoda</taxon>
        <taxon>Heterobranchia</taxon>
        <taxon>Euthyneura</taxon>
        <taxon>Panpulmonata</taxon>
        <taxon>Hygrophila</taxon>
        <taxon>Lymnaeoidea</taxon>
        <taxon>Planorbidae</taxon>
        <taxon>Biomphalaria</taxon>
    </lineage>
</organism>
<accession>A0A2C9LKM8</accession>
<feature type="region of interest" description="Disordered" evidence="5">
    <location>
        <begin position="1130"/>
        <end position="1195"/>
    </location>
</feature>
<reference evidence="7" key="1">
    <citation type="submission" date="2020-05" db="UniProtKB">
        <authorList>
            <consortium name="EnsemblMetazoa"/>
        </authorList>
    </citation>
    <scope>IDENTIFICATION</scope>
    <source>
        <strain evidence="7">BB02</strain>
    </source>
</reference>
<dbReference type="VEuPathDB" id="VectorBase:BGLAX_048916"/>
<keyword evidence="3" id="KW-0342">GTP-binding</keyword>
<dbReference type="STRING" id="6526.A0A2C9LKM8"/>
<dbReference type="VEuPathDB" id="VectorBase:BGLB032113"/>
<gene>
    <name evidence="7" type="primary">106068839</name>
</gene>
<evidence type="ECO:0000313" key="8">
    <source>
        <dbReference type="Proteomes" id="UP000076420"/>
    </source>
</evidence>
<proteinExistence type="inferred from homology"/>
<dbReference type="PROSITE" id="PS51720">
    <property type="entry name" value="G_AIG1"/>
    <property type="match status" value="2"/>
</dbReference>
<dbReference type="Pfam" id="PF04548">
    <property type="entry name" value="AIG1"/>
    <property type="match status" value="2"/>
</dbReference>
<feature type="coiled-coil region" evidence="4">
    <location>
        <begin position="1231"/>
        <end position="1258"/>
    </location>
</feature>
<feature type="compositionally biased region" description="Basic and acidic residues" evidence="5">
    <location>
        <begin position="1074"/>
        <end position="1086"/>
    </location>
</feature>
<dbReference type="KEGG" id="bgt:106068839"/>
<feature type="compositionally biased region" description="Polar residues" evidence="5">
    <location>
        <begin position="499"/>
        <end position="515"/>
    </location>
</feature>
<evidence type="ECO:0000256" key="3">
    <source>
        <dbReference type="ARBA" id="ARBA00023134"/>
    </source>
</evidence>
<evidence type="ECO:0000259" key="6">
    <source>
        <dbReference type="PROSITE" id="PS51720"/>
    </source>
</evidence>
<dbReference type="InterPro" id="IPR027417">
    <property type="entry name" value="P-loop_NTPase"/>
</dbReference>
<dbReference type="PANTHER" id="PTHR10903:SF184">
    <property type="entry name" value="GTP-BINDING PROTEIN A"/>
    <property type="match status" value="1"/>
</dbReference>
<evidence type="ECO:0000313" key="7">
    <source>
        <dbReference type="EnsemblMetazoa" id="BGLB032113-PA"/>
    </source>
</evidence>
<dbReference type="InterPro" id="IPR006703">
    <property type="entry name" value="G_AIG1"/>
</dbReference>
<feature type="compositionally biased region" description="Basic and acidic residues" evidence="5">
    <location>
        <begin position="1041"/>
        <end position="1067"/>
    </location>
</feature>
<evidence type="ECO:0000256" key="1">
    <source>
        <dbReference type="ARBA" id="ARBA00008535"/>
    </source>
</evidence>
<feature type="domain" description="AIG1-type G" evidence="6">
    <location>
        <begin position="4"/>
        <end position="218"/>
    </location>
</feature>